<dbReference type="PANTHER" id="PTHR24252:SF7">
    <property type="entry name" value="HYALIN"/>
    <property type="match status" value="1"/>
</dbReference>
<feature type="chain" id="PRO_5012352878" evidence="4">
    <location>
        <begin position="23"/>
        <end position="482"/>
    </location>
</feature>
<evidence type="ECO:0000256" key="2">
    <source>
        <dbReference type="ARBA" id="ARBA00023157"/>
    </source>
</evidence>
<reference evidence="6 7" key="1">
    <citation type="submission" date="2015-12" db="EMBL/GenBank/DDBJ databases">
        <title>The genome of Folsomia candida.</title>
        <authorList>
            <person name="Faddeeva A."/>
            <person name="Derks M.F."/>
            <person name="Anvar Y."/>
            <person name="Smit S."/>
            <person name="Van Straalen N."/>
            <person name="Roelofs D."/>
        </authorList>
    </citation>
    <scope>NUCLEOTIDE SEQUENCE [LARGE SCALE GENOMIC DNA]</scope>
    <source>
        <strain evidence="6 7">VU population</strain>
        <tissue evidence="6">Whole body</tissue>
    </source>
</reference>
<dbReference type="GO" id="GO:0004252">
    <property type="term" value="F:serine-type endopeptidase activity"/>
    <property type="evidence" value="ECO:0007669"/>
    <property type="project" value="InterPro"/>
</dbReference>
<sequence>MRWQVVLRSTLLLTDFYVLINAQFVFDTRVGSTRGSANVTARLDSLGAFGIGVSRKLPDTHPNFSNEEDNAGLEEDPNTFQLRFRVEGGGQGNRGKGNGKGKGPPPGRGNGNGRQNAGGNKNQGKKKGHNPCGPHGQFCSQANYIDQIGLDWSTRVQNGTGFFVRGNDGGRRYVPIGFQEPNDSFGSCNTPSGEFGYCRHLEHCILEEFRGDFLRFLEYTCSIPYGNYVGVCCPEEIDDPIPRPLPPNTGRPPSKTTTPFPFTFPPPRVSPKPVAHEGCGFIRILRITGAVVTNSYFYLMGLIVGGRIADPKAWTWMAALIRSKPESGFQAKDIKIRLGEYDFSNTRIQSSPEDFEVLSITVHEEFNRYSYQNDIALLRLARSAYFNNKIRPICLPPPFEDKTYENEIGIVTGWGTIYYGGPTSNTLMEVSVPIWKQDDCKAAYTQPIEDTNLCAGVRSGSRDSCQGDSGNKLICTGVSLTK</sequence>
<evidence type="ECO:0000256" key="4">
    <source>
        <dbReference type="SAM" id="SignalP"/>
    </source>
</evidence>
<name>A0A226ENF6_FOLCA</name>
<feature type="compositionally biased region" description="Gly residues" evidence="3">
    <location>
        <begin position="87"/>
        <end position="112"/>
    </location>
</feature>
<keyword evidence="2" id="KW-1015">Disulfide bond</keyword>
<dbReference type="SUPFAM" id="SSF50494">
    <property type="entry name" value="Trypsin-like serine proteases"/>
    <property type="match status" value="1"/>
</dbReference>
<evidence type="ECO:0000256" key="1">
    <source>
        <dbReference type="ARBA" id="ARBA00022729"/>
    </source>
</evidence>
<dbReference type="AlphaFoldDB" id="A0A226ENF6"/>
<dbReference type="InterPro" id="IPR009003">
    <property type="entry name" value="Peptidase_S1_PA"/>
</dbReference>
<dbReference type="InterPro" id="IPR001254">
    <property type="entry name" value="Trypsin_dom"/>
</dbReference>
<dbReference type="STRING" id="158441.A0A226ENF6"/>
<dbReference type="InterPro" id="IPR001314">
    <property type="entry name" value="Peptidase_S1A"/>
</dbReference>
<dbReference type="InterPro" id="IPR022700">
    <property type="entry name" value="CLIP"/>
</dbReference>
<dbReference type="Gene3D" id="2.40.10.10">
    <property type="entry name" value="Trypsin-like serine proteases"/>
    <property type="match status" value="1"/>
</dbReference>
<feature type="domain" description="Peptidase S1" evidence="5">
    <location>
        <begin position="287"/>
        <end position="482"/>
    </location>
</feature>
<organism evidence="6 7">
    <name type="scientific">Folsomia candida</name>
    <name type="common">Springtail</name>
    <dbReference type="NCBI Taxonomy" id="158441"/>
    <lineage>
        <taxon>Eukaryota</taxon>
        <taxon>Metazoa</taxon>
        <taxon>Ecdysozoa</taxon>
        <taxon>Arthropoda</taxon>
        <taxon>Hexapoda</taxon>
        <taxon>Collembola</taxon>
        <taxon>Entomobryomorpha</taxon>
        <taxon>Isotomoidea</taxon>
        <taxon>Isotomidae</taxon>
        <taxon>Proisotominae</taxon>
        <taxon>Folsomia</taxon>
    </lineage>
</organism>
<dbReference type="Proteomes" id="UP000198287">
    <property type="component" value="Unassembled WGS sequence"/>
</dbReference>
<feature type="compositionally biased region" description="Low complexity" evidence="3">
    <location>
        <begin position="113"/>
        <end position="122"/>
    </location>
</feature>
<dbReference type="CDD" id="cd00190">
    <property type="entry name" value="Tryp_SPc"/>
    <property type="match status" value="1"/>
</dbReference>
<accession>A0A226ENF6</accession>
<proteinExistence type="predicted"/>
<feature type="compositionally biased region" description="Acidic residues" evidence="3">
    <location>
        <begin position="66"/>
        <end position="75"/>
    </location>
</feature>
<dbReference type="PRINTS" id="PR00722">
    <property type="entry name" value="CHYMOTRYPSIN"/>
</dbReference>
<feature type="signal peptide" evidence="4">
    <location>
        <begin position="1"/>
        <end position="22"/>
    </location>
</feature>
<keyword evidence="7" id="KW-1185">Reference proteome</keyword>
<dbReference type="SMART" id="SM00680">
    <property type="entry name" value="CLIP"/>
    <property type="match status" value="1"/>
</dbReference>
<protein>
    <submittedName>
        <fullName evidence="6">Proclotting enzyme</fullName>
    </submittedName>
</protein>
<evidence type="ECO:0000256" key="3">
    <source>
        <dbReference type="SAM" id="MobiDB-lite"/>
    </source>
</evidence>
<dbReference type="OMA" id="NDEPHTR"/>
<dbReference type="SMART" id="SM00020">
    <property type="entry name" value="Tryp_SPc"/>
    <property type="match status" value="1"/>
</dbReference>
<feature type="region of interest" description="Disordered" evidence="3">
    <location>
        <begin position="56"/>
        <end position="75"/>
    </location>
</feature>
<dbReference type="GO" id="GO:0006508">
    <property type="term" value="P:proteolysis"/>
    <property type="evidence" value="ECO:0007669"/>
    <property type="project" value="InterPro"/>
</dbReference>
<dbReference type="OrthoDB" id="5918597at2759"/>
<dbReference type="PROSITE" id="PS50240">
    <property type="entry name" value="TRYPSIN_DOM"/>
    <property type="match status" value="1"/>
</dbReference>
<dbReference type="InterPro" id="IPR043504">
    <property type="entry name" value="Peptidase_S1_PA_chymotrypsin"/>
</dbReference>
<keyword evidence="1 4" id="KW-0732">Signal</keyword>
<comment type="caution">
    <text evidence="6">The sequence shown here is derived from an EMBL/GenBank/DDBJ whole genome shotgun (WGS) entry which is preliminary data.</text>
</comment>
<dbReference type="PANTHER" id="PTHR24252">
    <property type="entry name" value="ACROSIN-RELATED"/>
    <property type="match status" value="1"/>
</dbReference>
<evidence type="ECO:0000259" key="5">
    <source>
        <dbReference type="PROSITE" id="PS50240"/>
    </source>
</evidence>
<dbReference type="Pfam" id="PF00089">
    <property type="entry name" value="Trypsin"/>
    <property type="match status" value="1"/>
</dbReference>
<gene>
    <name evidence="6" type="ORF">Fcan01_07594</name>
</gene>
<evidence type="ECO:0000313" key="6">
    <source>
        <dbReference type="EMBL" id="OXA58748.1"/>
    </source>
</evidence>
<evidence type="ECO:0000313" key="7">
    <source>
        <dbReference type="Proteomes" id="UP000198287"/>
    </source>
</evidence>
<feature type="region of interest" description="Disordered" evidence="3">
    <location>
        <begin position="86"/>
        <end position="132"/>
    </location>
</feature>
<dbReference type="EMBL" id="LNIX01000003">
    <property type="protein sequence ID" value="OXA58748.1"/>
    <property type="molecule type" value="Genomic_DNA"/>
</dbReference>